<gene>
    <name evidence="1" type="primary">OSJNBb0108J11.14</name>
</gene>
<sequence length="15" mass="1807">MAKDRMPERVFNSEP</sequence>
<organism evidence="1 2">
    <name type="scientific">Oryza sativa subsp. japonica</name>
    <name type="common">Rice</name>
    <dbReference type="NCBI Taxonomy" id="39947"/>
    <lineage>
        <taxon>Eukaryota</taxon>
        <taxon>Viridiplantae</taxon>
        <taxon>Streptophyta</taxon>
        <taxon>Embryophyta</taxon>
        <taxon>Tracheophyta</taxon>
        <taxon>Spermatophyta</taxon>
        <taxon>Magnoliopsida</taxon>
        <taxon>Liliopsida</taxon>
        <taxon>Poales</taxon>
        <taxon>Poaceae</taxon>
        <taxon>BOP clade</taxon>
        <taxon>Oryzoideae</taxon>
        <taxon>Oryzeae</taxon>
        <taxon>Oryzinae</taxon>
        <taxon>Oryza</taxon>
        <taxon>Oryza sativa</taxon>
    </lineage>
</organism>
<dbReference type="EMBL" id="AL606618">
    <property type="protein sequence ID" value="CAE02921.1"/>
    <property type="molecule type" value="Genomic_DNA"/>
</dbReference>
<evidence type="ECO:0000313" key="2">
    <source>
        <dbReference type="Proteomes" id="UP000000763"/>
    </source>
</evidence>
<reference evidence="2" key="2">
    <citation type="journal article" date="2008" name="Nucleic Acids Res.">
        <title>The rice annotation project database (RAP-DB): 2008 update.</title>
        <authorList>
            <consortium name="The rice annotation project (RAP)"/>
        </authorList>
    </citation>
    <scope>GENOME REANNOTATION</scope>
    <source>
        <strain evidence="2">cv. Nipponbare</strain>
    </source>
</reference>
<proteinExistence type="predicted"/>
<accession>Q7XQX8</accession>
<reference evidence="2" key="1">
    <citation type="journal article" date="2005" name="Nature">
        <title>The map-based sequence of the rice genome.</title>
        <authorList>
            <consortium name="International rice genome sequencing project (IRGSP)"/>
            <person name="Matsumoto T."/>
            <person name="Wu J."/>
            <person name="Kanamori H."/>
            <person name="Katayose Y."/>
            <person name="Fujisawa M."/>
            <person name="Namiki N."/>
            <person name="Mizuno H."/>
            <person name="Yamamoto K."/>
            <person name="Antonio B.A."/>
            <person name="Baba T."/>
            <person name="Sakata K."/>
            <person name="Nagamura Y."/>
            <person name="Aoki H."/>
            <person name="Arikawa K."/>
            <person name="Arita K."/>
            <person name="Bito T."/>
            <person name="Chiden Y."/>
            <person name="Fujitsuka N."/>
            <person name="Fukunaka R."/>
            <person name="Hamada M."/>
            <person name="Harada C."/>
            <person name="Hayashi A."/>
            <person name="Hijishita S."/>
            <person name="Honda M."/>
            <person name="Hosokawa S."/>
            <person name="Ichikawa Y."/>
            <person name="Idonuma A."/>
            <person name="Iijima M."/>
            <person name="Ikeda M."/>
            <person name="Ikeno M."/>
            <person name="Ito K."/>
            <person name="Ito S."/>
            <person name="Ito T."/>
            <person name="Ito Y."/>
            <person name="Ito Y."/>
            <person name="Iwabuchi A."/>
            <person name="Kamiya K."/>
            <person name="Karasawa W."/>
            <person name="Kurita K."/>
            <person name="Katagiri S."/>
            <person name="Kikuta A."/>
            <person name="Kobayashi H."/>
            <person name="Kobayashi N."/>
            <person name="Machita K."/>
            <person name="Maehara T."/>
            <person name="Masukawa M."/>
            <person name="Mizubayashi T."/>
            <person name="Mukai Y."/>
            <person name="Nagasaki H."/>
            <person name="Nagata Y."/>
            <person name="Naito S."/>
            <person name="Nakashima M."/>
            <person name="Nakama Y."/>
            <person name="Nakamichi Y."/>
            <person name="Nakamura M."/>
            <person name="Meguro A."/>
            <person name="Negishi M."/>
            <person name="Ohta I."/>
            <person name="Ohta T."/>
            <person name="Okamoto M."/>
            <person name="Ono N."/>
            <person name="Saji S."/>
            <person name="Sakaguchi M."/>
            <person name="Sakai K."/>
            <person name="Shibata M."/>
            <person name="Shimokawa T."/>
            <person name="Song J."/>
            <person name="Takazaki Y."/>
            <person name="Terasawa K."/>
            <person name="Tsugane M."/>
            <person name="Tsuji K."/>
            <person name="Ueda S."/>
            <person name="Waki K."/>
            <person name="Yamagata H."/>
            <person name="Yamamoto M."/>
            <person name="Yamamoto S."/>
            <person name="Yamane H."/>
            <person name="Yoshiki S."/>
            <person name="Yoshihara R."/>
            <person name="Yukawa K."/>
            <person name="Zhong H."/>
            <person name="Yano M."/>
            <person name="Yuan Q."/>
            <person name="Ouyang S."/>
            <person name="Liu J."/>
            <person name="Jones K.M."/>
            <person name="Gansberger K."/>
            <person name="Moffat K."/>
            <person name="Hill J."/>
            <person name="Bera J."/>
            <person name="Fadrosh D."/>
            <person name="Jin S."/>
            <person name="Johri S."/>
            <person name="Kim M."/>
            <person name="Overton L."/>
            <person name="Reardon M."/>
            <person name="Tsitrin T."/>
            <person name="Vuong H."/>
            <person name="Weaver B."/>
            <person name="Ciecko A."/>
            <person name="Tallon L."/>
            <person name="Jackson J."/>
            <person name="Pai G."/>
            <person name="Aken S.V."/>
            <person name="Utterback T."/>
            <person name="Reidmuller S."/>
            <person name="Feldblyum T."/>
            <person name="Hsiao J."/>
            <person name="Zismann V."/>
            <person name="Iobst S."/>
            <person name="de Vazeille A.R."/>
            <person name="Buell C.R."/>
            <person name="Ying K."/>
            <person name="Li Y."/>
            <person name="Lu T."/>
            <person name="Huang Y."/>
            <person name="Zhao Q."/>
            <person name="Feng Q."/>
            <person name="Zhang L."/>
            <person name="Zhu J."/>
            <person name="Weng Q."/>
            <person name="Mu J."/>
            <person name="Lu Y."/>
            <person name="Fan D."/>
            <person name="Liu Y."/>
            <person name="Guan J."/>
            <person name="Zhang Y."/>
            <person name="Yu S."/>
            <person name="Liu X."/>
            <person name="Zhang Y."/>
            <person name="Hong G."/>
            <person name="Han B."/>
            <person name="Choisne N."/>
            <person name="Demange N."/>
            <person name="Orjeda G."/>
            <person name="Samain S."/>
            <person name="Cattolico L."/>
            <person name="Pelletier E."/>
            <person name="Couloux A."/>
            <person name="Segurens B."/>
            <person name="Wincker P."/>
            <person name="D'Hont A."/>
            <person name="Scarpelli C."/>
            <person name="Weissenbach J."/>
            <person name="Salanoubat M."/>
            <person name="Quetier F."/>
            <person name="Yu Y."/>
            <person name="Kim H.R."/>
            <person name="Rambo T."/>
            <person name="Currie J."/>
            <person name="Collura K."/>
            <person name="Luo M."/>
            <person name="Yang T."/>
            <person name="Ammiraju J.S.S."/>
            <person name="Engler F."/>
            <person name="Soderlund C."/>
            <person name="Wing R.A."/>
            <person name="Palmer L.E."/>
            <person name="de la Bastide M."/>
            <person name="Spiegel L."/>
            <person name="Nascimento L."/>
            <person name="Zutavern T."/>
            <person name="O'Shaughnessy A."/>
            <person name="Dike S."/>
            <person name="Dedhia N."/>
            <person name="Preston R."/>
            <person name="Balija V."/>
            <person name="McCombie W.R."/>
            <person name="Chow T."/>
            <person name="Chen H."/>
            <person name="Chung M."/>
            <person name="Chen C."/>
            <person name="Shaw J."/>
            <person name="Wu H."/>
            <person name="Hsiao K."/>
            <person name="Chao Y."/>
            <person name="Chu M."/>
            <person name="Cheng C."/>
            <person name="Hour A."/>
            <person name="Lee P."/>
            <person name="Lin S."/>
            <person name="Lin Y."/>
            <person name="Liou J."/>
            <person name="Liu S."/>
            <person name="Hsing Y."/>
            <person name="Raghuvanshi S."/>
            <person name="Mohanty A."/>
            <person name="Bharti A.K."/>
            <person name="Gaur A."/>
            <person name="Gupta V."/>
            <person name="Kumar D."/>
            <person name="Ravi V."/>
            <person name="Vij S."/>
            <person name="Kapur A."/>
            <person name="Khurana P."/>
            <person name="Khurana P."/>
            <person name="Khurana J.P."/>
            <person name="Tyagi A.K."/>
            <person name="Gaikwad K."/>
            <person name="Singh A."/>
            <person name="Dalal V."/>
            <person name="Srivastava S."/>
            <person name="Dixit A."/>
            <person name="Pal A.K."/>
            <person name="Ghazi I.A."/>
            <person name="Yadav M."/>
            <person name="Pandit A."/>
            <person name="Bhargava A."/>
            <person name="Sureshbabu K."/>
            <person name="Batra K."/>
            <person name="Sharma T.R."/>
            <person name="Mohapatra T."/>
            <person name="Singh N.K."/>
            <person name="Messing J."/>
            <person name="Nelson A.B."/>
            <person name="Fuks G."/>
            <person name="Kavchok S."/>
            <person name="Keizer G."/>
            <person name="Linton E."/>
            <person name="Llaca V."/>
            <person name="Song R."/>
            <person name="Tanyolac B."/>
            <person name="Young S."/>
            <person name="Ho-Il K."/>
            <person name="Hahn J.H."/>
            <person name="Sangsakoo G."/>
            <person name="Vanavichit A."/>
            <person name="de Mattos Luiz.A.T."/>
            <person name="Zimmer P.D."/>
            <person name="Malone G."/>
            <person name="Dellagostin O."/>
            <person name="de Oliveira A.C."/>
            <person name="Bevan M."/>
            <person name="Bancroft I."/>
            <person name="Minx P."/>
            <person name="Cordum H."/>
            <person name="Wilson R."/>
            <person name="Cheng Z."/>
            <person name="Jin W."/>
            <person name="Jiang J."/>
            <person name="Leong S.A."/>
            <person name="Iwama H."/>
            <person name="Gojobori T."/>
            <person name="Itoh T."/>
            <person name="Niimura Y."/>
            <person name="Fujii Y."/>
            <person name="Habara T."/>
            <person name="Sakai H."/>
            <person name="Sato Y."/>
            <person name="Wilson G."/>
            <person name="Kumar K."/>
            <person name="McCouch S."/>
            <person name="Juretic N."/>
            <person name="Hoen D."/>
            <person name="Wright S."/>
            <person name="Bruskiewich R."/>
            <person name="Bureau T."/>
            <person name="Miyao A."/>
            <person name="Hirochika H."/>
            <person name="Nishikawa T."/>
            <person name="Kadowaki K."/>
            <person name="Sugiura M."/>
            <person name="Burr B."/>
            <person name="Sasaki T."/>
        </authorList>
    </citation>
    <scope>NUCLEOTIDE SEQUENCE [LARGE SCALE GENOMIC DNA]</scope>
    <source>
        <strain evidence="2">cv. Nipponbare</strain>
    </source>
</reference>
<protein>
    <submittedName>
        <fullName evidence="1">OSJNBb0108J11.14 protein</fullName>
    </submittedName>
</protein>
<name>Q7XQX8_ORYSJ</name>
<dbReference type="Proteomes" id="UP000000763">
    <property type="component" value="Chromosome 4"/>
</dbReference>
<evidence type="ECO:0000313" key="1">
    <source>
        <dbReference type="EMBL" id="CAE02921.1"/>
    </source>
</evidence>